<dbReference type="InterPro" id="IPR001650">
    <property type="entry name" value="Helicase_C-like"/>
</dbReference>
<keyword evidence="2" id="KW-0378">Hydrolase</keyword>
<dbReference type="CDD" id="cd18785">
    <property type="entry name" value="SF2_C"/>
    <property type="match status" value="1"/>
</dbReference>
<keyword evidence="2" id="KW-0547">Nucleotide-binding</keyword>
<evidence type="ECO:0000313" key="3">
    <source>
        <dbReference type="Proteomes" id="UP000516438"/>
    </source>
</evidence>
<gene>
    <name evidence="2" type="ORF">H0S70_05770</name>
</gene>
<feature type="domain" description="Helicase C-terminal" evidence="1">
    <location>
        <begin position="1071"/>
        <end position="1267"/>
    </location>
</feature>
<dbReference type="SUPFAM" id="SSF52540">
    <property type="entry name" value="P-loop containing nucleoside triphosphate hydrolases"/>
    <property type="match status" value="2"/>
</dbReference>
<evidence type="ECO:0000259" key="1">
    <source>
        <dbReference type="PROSITE" id="PS51194"/>
    </source>
</evidence>
<dbReference type="Proteomes" id="UP000516438">
    <property type="component" value="Chromosome"/>
</dbReference>
<organism evidence="2 3">
    <name type="scientific">Chryseobacterium manosquense</name>
    <dbReference type="NCBI Taxonomy" id="2754694"/>
    <lineage>
        <taxon>Bacteria</taxon>
        <taxon>Pseudomonadati</taxon>
        <taxon>Bacteroidota</taxon>
        <taxon>Flavobacteriia</taxon>
        <taxon>Flavobacteriales</taxon>
        <taxon>Weeksellaceae</taxon>
        <taxon>Chryseobacterium group</taxon>
        <taxon>Chryseobacterium</taxon>
    </lineage>
</organism>
<dbReference type="KEGG" id="cmaq:H0S70_05770"/>
<keyword evidence="2" id="KW-0067">ATP-binding</keyword>
<dbReference type="PANTHER" id="PTHR47957:SF3">
    <property type="entry name" value="ATP-DEPENDENT HELICASE HRQ1"/>
    <property type="match status" value="1"/>
</dbReference>
<dbReference type="Gene3D" id="3.40.50.300">
    <property type="entry name" value="P-loop containing nucleotide triphosphate hydrolases"/>
    <property type="match status" value="1"/>
</dbReference>
<dbReference type="PROSITE" id="PS51194">
    <property type="entry name" value="HELICASE_CTER"/>
    <property type="match status" value="1"/>
</dbReference>
<protein>
    <submittedName>
        <fullName evidence="2">Helicase</fullName>
    </submittedName>
</protein>
<sequence>MSKVLEKRNSLERFIREQTFGPGISGYRYVDLTDEDLLQNKIIGNIPLENDKEIIDIVPAAVYSTGVLFPIDNSSSIKEGLALDNNEVIEEDEEGGKDSQENLEEESDLVNGVEINQMYPSNVAITCCLDSSILKKNKIEFDINFRYYKKLQSDKGGEFNKRYGVLCECNVTKIRDFITKHTFTDFVLSEHFGRHYLTLNKMSADNLVVTRKRLIDIQKSYAQELYKQTKVLINLEKITEQSAYLSNLKSSIYYELKKSVIDVELRKKLYIITQEIEQIESIGDHFKNLFDVYSGGYGLWQSETIQKKIVVENLILDKKKKVLLHNKPETYKEKISVLHADGTITNSLKNIFLVNLDEKGEDFASLSLNLQFTKDSRKESDNIFFKIQLLNTSKPVEKDPKGKRYYSTFNEKVNEKAFFGVRIRFQNDYLRPYSNANYILKDGVFDEDTTTKFIYNQFKDFGIGHGCSVIWNEKERFIESEYLPTSETPDVDPIPRNKEIDAVLQGETYNAPVFLSNANAQSFKWLSQFSDATNNDVLKSLNEFVDSYGKWIDIKKSKYTSIPKFSDIATQELSKCASDYSRMKNNISNFLTGINNEENLESFRLMNSAMFMQLWHSEKNKKNEITEEIKGNDFKEFDFDFYKNNASDFLFSPTEPASWRAFQLAFILLNLDGIFQLENDEKWLARNELVDLVWFPTGGGKTEAYLGLIALTIINRRKKFQSEGGGTAVIMRYTLRLLTMQQFQRASLVIMALELMRRWDLYKLGDEPITIGLWVGDNSLPNKTEDLITEFEKLNHEKPNKIPFSKCPWCGSKLIGGENEDDDASTSVFDKNKVHLKCENHNKCNFGYSRPSRKKKTQGSLPLLLSDEIIYQHPPTLLFGTVDKFAQLAHKVDGDPAKRNKDSRRLFGRGNWETGKPAEGYLAPDLIIQDELHLLLGPLGSAVALFESAVDILSKNKFKHRPKVISSTATTRNTQLQIAALFDREVNLFPKPGVECDDSFFAFYKRQYSDTNKNNQTFISKRKYMGILPTGRSQVWMQMRLSAIVMTHRAIFELQQLNENSPIEFEKYDRDTIKAMDYYHTLISYFNSLKEVGKTQSQVQSYILKEVRRVFSRVVRPCKLMHSFYTYGPINEAELTGRLSGEEVKTELKKVEESWDAAKRLAFSNGGETLWGKVPPEFIVATNMISVGIDVSRFNTIIMNSMPRNTAEYIQASSRVGRNDYGLVLTVHHPFRARDISHYERFIEFHEKMYSYVEPISITPFTKKAVDRYLSLFFATLVRHRLGFENRKDASKIADCTREDITQILNEIKDYFEQRKSNLANFEVQIQNLLKEQNLDIIVSWVSEAIKEWENAYNLAVADSKEFVFSNKKNTPTTQQEQLYIDIEEYIENIESKKWQVPMSLRVIEPEAAIKINSY</sequence>
<dbReference type="GO" id="GO:0036297">
    <property type="term" value="P:interstrand cross-link repair"/>
    <property type="evidence" value="ECO:0007669"/>
    <property type="project" value="TreeGrafter"/>
</dbReference>
<name>A0A7H1DZR3_9FLAO</name>
<dbReference type="InterPro" id="IPR027417">
    <property type="entry name" value="P-loop_NTPase"/>
</dbReference>
<reference evidence="2 3" key="1">
    <citation type="submission" date="2020-07" db="EMBL/GenBank/DDBJ databases">
        <title>Complete genome and description of Chryseobacterium manosquense strain Marseille-Q2069 sp. nov.</title>
        <authorList>
            <person name="Boxberger M."/>
        </authorList>
    </citation>
    <scope>NUCLEOTIDE SEQUENCE [LARGE SCALE GENOMIC DNA]</scope>
    <source>
        <strain evidence="2 3">Marseille-Q2069</strain>
    </source>
</reference>
<accession>A0A7H1DZR3</accession>
<keyword evidence="3" id="KW-1185">Reference proteome</keyword>
<dbReference type="PANTHER" id="PTHR47957">
    <property type="entry name" value="ATP-DEPENDENT HELICASE HRQ1"/>
    <property type="match status" value="1"/>
</dbReference>
<dbReference type="RefSeq" id="WP_188322019.1">
    <property type="nucleotide sequence ID" value="NZ_CP060203.1"/>
</dbReference>
<dbReference type="EMBL" id="CP060203">
    <property type="protein sequence ID" value="QNS42471.1"/>
    <property type="molecule type" value="Genomic_DNA"/>
</dbReference>
<dbReference type="GO" id="GO:0006289">
    <property type="term" value="P:nucleotide-excision repair"/>
    <property type="evidence" value="ECO:0007669"/>
    <property type="project" value="TreeGrafter"/>
</dbReference>
<evidence type="ECO:0000313" key="2">
    <source>
        <dbReference type="EMBL" id="QNS42471.1"/>
    </source>
</evidence>
<dbReference type="Pfam" id="PF00271">
    <property type="entry name" value="Helicase_C"/>
    <property type="match status" value="1"/>
</dbReference>
<dbReference type="GO" id="GO:0043138">
    <property type="term" value="F:3'-5' DNA helicase activity"/>
    <property type="evidence" value="ECO:0007669"/>
    <property type="project" value="TreeGrafter"/>
</dbReference>
<proteinExistence type="predicted"/>
<keyword evidence="2" id="KW-0347">Helicase</keyword>
<dbReference type="SMART" id="SM00490">
    <property type="entry name" value="HELICc"/>
    <property type="match status" value="1"/>
</dbReference>